<evidence type="ECO:0008006" key="3">
    <source>
        <dbReference type="Google" id="ProtNLM"/>
    </source>
</evidence>
<sequence length="170" mass="18633">MINWREEIKKFVIKKDDGTPGAAPRVQMDVKGMIGQPDLLYAIVMEMGDLILKKHPSIKAIGSHGVGGSFLISPIMLYVYGHWFNVNGFFVRLGPPVNSYDLPIEGRLAKGWRVLIIDTVIKTGNSSLKAYELLRDYGCEVDGIVVIGDLSNGDNACTRAGIKVEALVTL</sequence>
<dbReference type="InterPro" id="IPR029057">
    <property type="entry name" value="PRTase-like"/>
</dbReference>
<proteinExistence type="predicted"/>
<dbReference type="EMBL" id="QZKI01000093">
    <property type="protein sequence ID" value="RJP68208.1"/>
    <property type="molecule type" value="Genomic_DNA"/>
</dbReference>
<dbReference type="SUPFAM" id="SSF53271">
    <property type="entry name" value="PRTase-like"/>
    <property type="match status" value="1"/>
</dbReference>
<dbReference type="AlphaFoldDB" id="A0A419EV53"/>
<dbReference type="Proteomes" id="UP000285961">
    <property type="component" value="Unassembled WGS sequence"/>
</dbReference>
<name>A0A419EV53_9BACT</name>
<organism evidence="1 2">
    <name type="scientific">Candidatus Abyssobacteria bacterium SURF_17</name>
    <dbReference type="NCBI Taxonomy" id="2093361"/>
    <lineage>
        <taxon>Bacteria</taxon>
        <taxon>Pseudomonadati</taxon>
        <taxon>Candidatus Hydrogenedentota</taxon>
        <taxon>Candidatus Abyssobacteria</taxon>
    </lineage>
</organism>
<reference evidence="1 2" key="1">
    <citation type="journal article" date="2017" name="ISME J.">
        <title>Energy and carbon metabolisms in a deep terrestrial subsurface fluid microbial community.</title>
        <authorList>
            <person name="Momper L."/>
            <person name="Jungbluth S.P."/>
            <person name="Lee M.D."/>
            <person name="Amend J.P."/>
        </authorList>
    </citation>
    <scope>NUCLEOTIDE SEQUENCE [LARGE SCALE GENOMIC DNA]</scope>
    <source>
        <strain evidence="1">SURF_17</strain>
    </source>
</reference>
<dbReference type="CDD" id="cd06223">
    <property type="entry name" value="PRTases_typeI"/>
    <property type="match status" value="1"/>
</dbReference>
<evidence type="ECO:0000313" key="2">
    <source>
        <dbReference type="Proteomes" id="UP000285961"/>
    </source>
</evidence>
<evidence type="ECO:0000313" key="1">
    <source>
        <dbReference type="EMBL" id="RJP68208.1"/>
    </source>
</evidence>
<gene>
    <name evidence="1" type="ORF">C4532_13090</name>
</gene>
<dbReference type="Gene3D" id="3.40.50.2020">
    <property type="match status" value="1"/>
</dbReference>
<accession>A0A419EV53</accession>
<dbReference type="InterPro" id="IPR000836">
    <property type="entry name" value="PRTase_dom"/>
</dbReference>
<protein>
    <recommendedName>
        <fullName evidence="3">Phosphoribosyltransferase domain-containing protein</fullName>
    </recommendedName>
</protein>
<comment type="caution">
    <text evidence="1">The sequence shown here is derived from an EMBL/GenBank/DDBJ whole genome shotgun (WGS) entry which is preliminary data.</text>
</comment>